<comment type="caution">
    <text evidence="1">The sequence shown here is derived from an EMBL/GenBank/DDBJ whole genome shotgun (WGS) entry which is preliminary data.</text>
</comment>
<evidence type="ECO:0000313" key="2">
    <source>
        <dbReference type="Proteomes" id="UP000289152"/>
    </source>
</evidence>
<evidence type="ECO:0000313" key="1">
    <source>
        <dbReference type="EMBL" id="RXK37378.1"/>
    </source>
</evidence>
<sequence>MASTSNDRLIFLDDILGPEGLKDISHRDGWPNVGLRFNQSSNTTNHLQTLLNAAEKSNGSFAVYTKETMPSRWNFKGTDRIAPIYLIPALGWAVTDHHEFEVVYKGDYRPKGNHGYDNTYEEMRAIFVVQGPFVTSVKDRNLNKTFISTSPLVIDPFSNLELYSLVLRLLDLQNKIPPHNGTLHYWDHFLS</sequence>
<dbReference type="GO" id="GO:0009141">
    <property type="term" value="P:nucleoside triphosphate metabolic process"/>
    <property type="evidence" value="ECO:0007669"/>
    <property type="project" value="TreeGrafter"/>
</dbReference>
<dbReference type="VEuPathDB" id="FungiDB:TREMEDRAFT_67203"/>
<dbReference type="InParanoid" id="A0A4Q1BIA7"/>
<name>A0A4Q1BIA7_TREME</name>
<keyword evidence="2" id="KW-1185">Reference proteome</keyword>
<organism evidence="1 2">
    <name type="scientific">Tremella mesenterica</name>
    <name type="common">Jelly fungus</name>
    <dbReference type="NCBI Taxonomy" id="5217"/>
    <lineage>
        <taxon>Eukaryota</taxon>
        <taxon>Fungi</taxon>
        <taxon>Dikarya</taxon>
        <taxon>Basidiomycota</taxon>
        <taxon>Agaricomycotina</taxon>
        <taxon>Tremellomycetes</taxon>
        <taxon>Tremellales</taxon>
        <taxon>Tremellaceae</taxon>
        <taxon>Tremella</taxon>
    </lineage>
</organism>
<dbReference type="Proteomes" id="UP000289152">
    <property type="component" value="Unassembled WGS sequence"/>
</dbReference>
<dbReference type="EMBL" id="SDIL01000070">
    <property type="protein sequence ID" value="RXK37378.1"/>
    <property type="molecule type" value="Genomic_DNA"/>
</dbReference>
<reference evidence="1 2" key="1">
    <citation type="submission" date="2016-06" db="EMBL/GenBank/DDBJ databases">
        <title>Evolution of pathogenesis and genome organization in the Tremellales.</title>
        <authorList>
            <person name="Cuomo C."/>
            <person name="Litvintseva A."/>
            <person name="Heitman J."/>
            <person name="Chen Y."/>
            <person name="Sun S."/>
            <person name="Springer D."/>
            <person name="Dromer F."/>
            <person name="Young S."/>
            <person name="Zeng Q."/>
            <person name="Chapman S."/>
            <person name="Gujja S."/>
            <person name="Saif S."/>
            <person name="Birren B."/>
        </authorList>
    </citation>
    <scope>NUCLEOTIDE SEQUENCE [LARGE SCALE GENOMIC DNA]</scope>
    <source>
        <strain evidence="1 2">ATCC 28783</strain>
    </source>
</reference>
<dbReference type="GO" id="GO:0017111">
    <property type="term" value="F:ribonucleoside triphosphate phosphatase activity"/>
    <property type="evidence" value="ECO:0007669"/>
    <property type="project" value="TreeGrafter"/>
</dbReference>
<gene>
    <name evidence="1" type="ORF">M231_05365</name>
</gene>
<dbReference type="Pfam" id="PF01663">
    <property type="entry name" value="Phosphodiest"/>
    <property type="match status" value="1"/>
</dbReference>
<dbReference type="GO" id="GO:0047429">
    <property type="term" value="F:nucleoside triphosphate diphosphatase activity"/>
    <property type="evidence" value="ECO:0007669"/>
    <property type="project" value="TreeGrafter"/>
</dbReference>
<dbReference type="STRING" id="5217.A0A4Q1BIA7"/>
<dbReference type="PANTHER" id="PTHR10151">
    <property type="entry name" value="ECTONUCLEOTIDE PYROPHOSPHATASE/PHOSPHODIESTERASE"/>
    <property type="match status" value="1"/>
</dbReference>
<protein>
    <submittedName>
        <fullName evidence="1">Uncharacterized protein</fullName>
    </submittedName>
</protein>
<dbReference type="PANTHER" id="PTHR10151:SF120">
    <property type="entry name" value="BIS(5'-ADENOSYL)-TRIPHOSPHATASE"/>
    <property type="match status" value="1"/>
</dbReference>
<dbReference type="OrthoDB" id="415411at2759"/>
<dbReference type="AlphaFoldDB" id="A0A4Q1BIA7"/>
<dbReference type="InterPro" id="IPR002591">
    <property type="entry name" value="Phosphodiest/P_Trfase"/>
</dbReference>
<dbReference type="InterPro" id="IPR017850">
    <property type="entry name" value="Alkaline_phosphatase_core_sf"/>
</dbReference>
<dbReference type="Gene3D" id="3.40.720.10">
    <property type="entry name" value="Alkaline Phosphatase, subunit A"/>
    <property type="match status" value="1"/>
</dbReference>
<accession>A0A4Q1BIA7</accession>
<dbReference type="SUPFAM" id="SSF53649">
    <property type="entry name" value="Alkaline phosphatase-like"/>
    <property type="match status" value="1"/>
</dbReference>
<proteinExistence type="predicted"/>